<dbReference type="Proteomes" id="UP000198855">
    <property type="component" value="Unassembled WGS sequence"/>
</dbReference>
<dbReference type="InterPro" id="IPR011234">
    <property type="entry name" value="Fumarylacetoacetase-like_C"/>
</dbReference>
<dbReference type="STRING" id="1045775.SAMN05216378_1187"/>
<evidence type="ECO:0000256" key="1">
    <source>
        <dbReference type="ARBA" id="ARBA00010211"/>
    </source>
</evidence>
<evidence type="ECO:0000313" key="5">
    <source>
        <dbReference type="Proteomes" id="UP000198855"/>
    </source>
</evidence>
<protein>
    <submittedName>
        <fullName evidence="4">2-dehydro-3-deoxy-D-arabinonate dehydratase</fullName>
    </submittedName>
</protein>
<dbReference type="AlphaFoldDB" id="A0A1I1UWR7"/>
<gene>
    <name evidence="4" type="ORF">SAMN05216378_1187</name>
</gene>
<keyword evidence="2" id="KW-0479">Metal-binding</keyword>
<evidence type="ECO:0000256" key="2">
    <source>
        <dbReference type="ARBA" id="ARBA00022723"/>
    </source>
</evidence>
<sequence>MRIVRYREASLSRLGALTEEGVVYRLEASDLLEVVAEARAKGLSPSEHVSGLIVGKAPVAFSLEELELLTPVDAPEVWAAGVTYLRSKEARNYEATGGKLDATTFYDKVYDAERPELFLKSTLARTVGPGQPVCLRSDSNWQVPEAELGLVLDREGTIIGYTAGNDMSCRDIEGENPLYLPQAKVWSRSCSIGPAVRLAETVADPYALQIICRIYRNGEKLVNEQANTGMLKRRLEELVSFLKRDNELYDGTVLLTGTCLVPPNQFTLDSGDRIEIEIEGIGILANTAVYKHELTQQFYQTN</sequence>
<dbReference type="GO" id="GO:0044281">
    <property type="term" value="P:small molecule metabolic process"/>
    <property type="evidence" value="ECO:0007669"/>
    <property type="project" value="UniProtKB-ARBA"/>
</dbReference>
<dbReference type="Pfam" id="PF01557">
    <property type="entry name" value="FAA_hydrolase"/>
    <property type="match status" value="1"/>
</dbReference>
<dbReference type="InterPro" id="IPR051121">
    <property type="entry name" value="FAH"/>
</dbReference>
<dbReference type="EMBL" id="FOMT01000001">
    <property type="protein sequence ID" value="SFD73273.1"/>
    <property type="molecule type" value="Genomic_DNA"/>
</dbReference>
<dbReference type="Gene3D" id="3.90.850.10">
    <property type="entry name" value="Fumarylacetoacetase-like, C-terminal domain"/>
    <property type="match status" value="1"/>
</dbReference>
<feature type="domain" description="Fumarylacetoacetase-like C-terminal" evidence="3">
    <location>
        <begin position="91"/>
        <end position="287"/>
    </location>
</feature>
<evidence type="ECO:0000313" key="4">
    <source>
        <dbReference type="EMBL" id="SFD73273.1"/>
    </source>
</evidence>
<accession>A0A1I1UWR7</accession>
<reference evidence="5" key="1">
    <citation type="submission" date="2016-10" db="EMBL/GenBank/DDBJ databases">
        <authorList>
            <person name="Varghese N."/>
            <person name="Submissions S."/>
        </authorList>
    </citation>
    <scope>NUCLEOTIDE SEQUENCE [LARGE SCALE GENOMIC DNA]</scope>
    <source>
        <strain evidence="5">CGMCC 1.10784</strain>
    </source>
</reference>
<dbReference type="PANTHER" id="PTHR42796">
    <property type="entry name" value="FUMARYLACETOACETATE HYDROLASE DOMAIN-CONTAINING PROTEIN 2A-RELATED"/>
    <property type="match status" value="1"/>
</dbReference>
<evidence type="ECO:0000259" key="3">
    <source>
        <dbReference type="Pfam" id="PF01557"/>
    </source>
</evidence>
<dbReference type="SUPFAM" id="SSF56529">
    <property type="entry name" value="FAH"/>
    <property type="match status" value="1"/>
</dbReference>
<dbReference type="GO" id="GO:0003824">
    <property type="term" value="F:catalytic activity"/>
    <property type="evidence" value="ECO:0007669"/>
    <property type="project" value="InterPro"/>
</dbReference>
<proteinExistence type="inferred from homology"/>
<keyword evidence="5" id="KW-1185">Reference proteome</keyword>
<dbReference type="PANTHER" id="PTHR42796:SF7">
    <property type="entry name" value="2-DEHYDRO-3-DEOXY-D-ARABINONATE DEHYDRATASE"/>
    <property type="match status" value="1"/>
</dbReference>
<dbReference type="InterPro" id="IPR036663">
    <property type="entry name" value="Fumarylacetoacetase_C_sf"/>
</dbReference>
<comment type="similarity">
    <text evidence="1">Belongs to the FAH family.</text>
</comment>
<name>A0A1I1UWR7_9BACL</name>
<organism evidence="4 5">
    <name type="scientific">Paenibacillus catalpae</name>
    <dbReference type="NCBI Taxonomy" id="1045775"/>
    <lineage>
        <taxon>Bacteria</taxon>
        <taxon>Bacillati</taxon>
        <taxon>Bacillota</taxon>
        <taxon>Bacilli</taxon>
        <taxon>Bacillales</taxon>
        <taxon>Paenibacillaceae</taxon>
        <taxon>Paenibacillus</taxon>
    </lineage>
</organism>
<dbReference type="OrthoDB" id="9779415at2"/>
<dbReference type="GO" id="GO:0046872">
    <property type="term" value="F:metal ion binding"/>
    <property type="evidence" value="ECO:0007669"/>
    <property type="project" value="UniProtKB-KW"/>
</dbReference>
<dbReference type="RefSeq" id="WP_091182046.1">
    <property type="nucleotide sequence ID" value="NZ_FOMT01000001.1"/>
</dbReference>